<sequence>MTRVNASLCVQQKAPVLSEGVDELPQVERAAQCLFVVINDEERKEDCKSLLSKSHFWGATTPCCVAKNDSYPCHCRPEYDLISLETNIGGPFFELLEIVVALFTANAKNIGVAMY</sequence>
<name>A0A6L2JV59_TANCI</name>
<dbReference type="EMBL" id="BKCJ010001380">
    <property type="protein sequence ID" value="GEU41008.1"/>
    <property type="molecule type" value="Genomic_DNA"/>
</dbReference>
<accession>A0A6L2JV59</accession>
<organism evidence="1">
    <name type="scientific">Tanacetum cinerariifolium</name>
    <name type="common">Dalmatian daisy</name>
    <name type="synonym">Chrysanthemum cinerariifolium</name>
    <dbReference type="NCBI Taxonomy" id="118510"/>
    <lineage>
        <taxon>Eukaryota</taxon>
        <taxon>Viridiplantae</taxon>
        <taxon>Streptophyta</taxon>
        <taxon>Embryophyta</taxon>
        <taxon>Tracheophyta</taxon>
        <taxon>Spermatophyta</taxon>
        <taxon>Magnoliopsida</taxon>
        <taxon>eudicotyledons</taxon>
        <taxon>Gunneridae</taxon>
        <taxon>Pentapetalae</taxon>
        <taxon>asterids</taxon>
        <taxon>campanulids</taxon>
        <taxon>Asterales</taxon>
        <taxon>Asteraceae</taxon>
        <taxon>Asteroideae</taxon>
        <taxon>Anthemideae</taxon>
        <taxon>Anthemidinae</taxon>
        <taxon>Tanacetum</taxon>
    </lineage>
</organism>
<dbReference type="AlphaFoldDB" id="A0A6L2JV59"/>
<proteinExistence type="predicted"/>
<evidence type="ECO:0000313" key="1">
    <source>
        <dbReference type="EMBL" id="GEU41008.1"/>
    </source>
</evidence>
<protein>
    <submittedName>
        <fullName evidence="1">Uncharacterized mitochondrial protein AtMg00810-like</fullName>
    </submittedName>
</protein>
<gene>
    <name evidence="1" type="ORF">Tci_012986</name>
</gene>
<reference evidence="1" key="1">
    <citation type="journal article" date="2019" name="Sci. Rep.">
        <title>Draft genome of Tanacetum cinerariifolium, the natural source of mosquito coil.</title>
        <authorList>
            <person name="Yamashiro T."/>
            <person name="Shiraishi A."/>
            <person name="Satake H."/>
            <person name="Nakayama K."/>
        </authorList>
    </citation>
    <scope>NUCLEOTIDE SEQUENCE</scope>
</reference>
<comment type="caution">
    <text evidence="1">The sequence shown here is derived from an EMBL/GenBank/DDBJ whole genome shotgun (WGS) entry which is preliminary data.</text>
</comment>